<keyword evidence="4" id="KW-0804">Transcription</keyword>
<evidence type="ECO:0000256" key="1">
    <source>
        <dbReference type="ARBA" id="ARBA00004123"/>
    </source>
</evidence>
<dbReference type="EMBL" id="KN834770">
    <property type="protein sequence ID" value="KIK61699.1"/>
    <property type="molecule type" value="Genomic_DNA"/>
</dbReference>
<feature type="transmembrane region" description="Helical" evidence="6">
    <location>
        <begin position="169"/>
        <end position="191"/>
    </location>
</feature>
<keyword evidence="3" id="KW-0805">Transcription regulation</keyword>
<evidence type="ECO:0000256" key="5">
    <source>
        <dbReference type="ARBA" id="ARBA00023242"/>
    </source>
</evidence>
<dbReference type="InterPro" id="IPR050815">
    <property type="entry name" value="TF_fung"/>
</dbReference>
<dbReference type="GO" id="GO:0008270">
    <property type="term" value="F:zinc ion binding"/>
    <property type="evidence" value="ECO:0007669"/>
    <property type="project" value="InterPro"/>
</dbReference>
<proteinExistence type="predicted"/>
<feature type="transmembrane region" description="Helical" evidence="6">
    <location>
        <begin position="58"/>
        <end position="82"/>
    </location>
</feature>
<protein>
    <recommendedName>
        <fullName evidence="7">Xylanolytic transcriptional activator regulatory domain-containing protein</fullName>
    </recommendedName>
</protein>
<name>A0A0D0CGE5_9AGAR</name>
<sequence length="731" mass="81791">MIVEEKKYLLGQGSRLYGMLLGGCIPMCMLFGVYVLALLIAVYISFEKGVPGRPQKVLWKYMILLLVCNIWNFGNQLSSIIFDVSMTSMLSEDHTAFPARKAFDRQVSNPMTINKVVGDGIIVWGAWEIWNESRVAKLILVVLMMGNIGTNVVDMLIDVTHDANDRAIVMDYVASAFSLAVNFLATLLIALKTCDGKQPKCSACKDSLTFSDCDYNNAETSQILDLKEQIFILENRLKTLESGRSMSNTEGNFDLQQTGSEVHLYAAPSSGKLGFFQNFVLTSFEVQLSPSGFEDLPQVLGQMLMHNFIHKTCSVGFFLHKERFRRAVFQSDGERPTFALLNTSYLWGMHLSASVNPPEQEAILISRALQSTDHALSEHHPQKVLQCVQSLVLLANYFYRAGRIIEGRYHATRATSLVLSNGLHQIRTDARYPQIAEAARLSEPLATIPCDAIEECERINAFWAVLITDAFWNTVHGLPSGIPYTSSMARVDTPWPRLMEEHLQAPYHPDFRSSSTIGRFLSGAPDKFRNNSAKGNSAKAAVLFERATFIGLQAKQDAVPTDPALRQVRPASFNSLAIVIRNFIQSIPPMRLGAKPSINYLLCMMSLAHAAEIQLHLPLAAIDIGSRSTALRAAKAIVDLIDTWVHSLEVDYIDPMLSIIWTLCCRVFLDESKRLRTTNSESLQSLPFTESEVRTFCERVIAAMQVHSFPLMDYQLRQVTTEFQNIYGGIR</sequence>
<reference evidence="8 9" key="1">
    <citation type="submission" date="2014-04" db="EMBL/GenBank/DDBJ databases">
        <title>Evolutionary Origins and Diversification of the Mycorrhizal Mutualists.</title>
        <authorList>
            <consortium name="DOE Joint Genome Institute"/>
            <consortium name="Mycorrhizal Genomics Consortium"/>
            <person name="Kohler A."/>
            <person name="Kuo A."/>
            <person name="Nagy L.G."/>
            <person name="Floudas D."/>
            <person name="Copeland A."/>
            <person name="Barry K.W."/>
            <person name="Cichocki N."/>
            <person name="Veneault-Fourrey C."/>
            <person name="LaButti K."/>
            <person name="Lindquist E.A."/>
            <person name="Lipzen A."/>
            <person name="Lundell T."/>
            <person name="Morin E."/>
            <person name="Murat C."/>
            <person name="Riley R."/>
            <person name="Ohm R."/>
            <person name="Sun H."/>
            <person name="Tunlid A."/>
            <person name="Henrissat B."/>
            <person name="Grigoriev I.V."/>
            <person name="Hibbett D.S."/>
            <person name="Martin F."/>
        </authorList>
    </citation>
    <scope>NUCLEOTIDE SEQUENCE [LARGE SCALE GENOMIC DNA]</scope>
    <source>
        <strain evidence="8 9">FD-317 M1</strain>
    </source>
</reference>
<evidence type="ECO:0000256" key="3">
    <source>
        <dbReference type="ARBA" id="ARBA00023015"/>
    </source>
</evidence>
<accession>A0A0D0CGE5</accession>
<evidence type="ECO:0000259" key="7">
    <source>
        <dbReference type="Pfam" id="PF04082"/>
    </source>
</evidence>
<feature type="transmembrane region" description="Helical" evidence="6">
    <location>
        <begin position="138"/>
        <end position="157"/>
    </location>
</feature>
<evidence type="ECO:0000313" key="9">
    <source>
        <dbReference type="Proteomes" id="UP000053593"/>
    </source>
</evidence>
<dbReference type="AlphaFoldDB" id="A0A0D0CGE5"/>
<evidence type="ECO:0000256" key="2">
    <source>
        <dbReference type="ARBA" id="ARBA00022723"/>
    </source>
</evidence>
<dbReference type="InterPro" id="IPR007219">
    <property type="entry name" value="XnlR_reg_dom"/>
</dbReference>
<evidence type="ECO:0000313" key="8">
    <source>
        <dbReference type="EMBL" id="KIK61699.1"/>
    </source>
</evidence>
<evidence type="ECO:0000256" key="4">
    <source>
        <dbReference type="ARBA" id="ARBA00023163"/>
    </source>
</evidence>
<keyword evidence="5" id="KW-0539">Nucleus</keyword>
<dbReference type="Pfam" id="PF04082">
    <property type="entry name" value="Fungal_trans"/>
    <property type="match status" value="1"/>
</dbReference>
<dbReference type="GO" id="GO:0005634">
    <property type="term" value="C:nucleus"/>
    <property type="evidence" value="ECO:0007669"/>
    <property type="project" value="UniProtKB-SubCell"/>
</dbReference>
<evidence type="ECO:0000256" key="6">
    <source>
        <dbReference type="SAM" id="Phobius"/>
    </source>
</evidence>
<dbReference type="OrthoDB" id="2309723at2759"/>
<keyword evidence="2" id="KW-0479">Metal-binding</keyword>
<keyword evidence="9" id="KW-1185">Reference proteome</keyword>
<gene>
    <name evidence="8" type="ORF">GYMLUDRAFT_260735</name>
</gene>
<feature type="domain" description="Xylanolytic transcriptional activator regulatory" evidence="7">
    <location>
        <begin position="318"/>
        <end position="485"/>
    </location>
</feature>
<dbReference type="PANTHER" id="PTHR47338:SF29">
    <property type="entry name" value="ZN(2)-C6 FUNGAL-TYPE DOMAIN-CONTAINING PROTEIN"/>
    <property type="match status" value="1"/>
</dbReference>
<dbReference type="PANTHER" id="PTHR47338">
    <property type="entry name" value="ZN(II)2CYS6 TRANSCRIPTION FACTOR (EUROFUNG)-RELATED"/>
    <property type="match status" value="1"/>
</dbReference>
<dbReference type="GO" id="GO:0006351">
    <property type="term" value="P:DNA-templated transcription"/>
    <property type="evidence" value="ECO:0007669"/>
    <property type="project" value="InterPro"/>
</dbReference>
<dbReference type="Proteomes" id="UP000053593">
    <property type="component" value="Unassembled WGS sequence"/>
</dbReference>
<dbReference type="CDD" id="cd12148">
    <property type="entry name" value="fungal_TF_MHR"/>
    <property type="match status" value="1"/>
</dbReference>
<dbReference type="GO" id="GO:0003677">
    <property type="term" value="F:DNA binding"/>
    <property type="evidence" value="ECO:0007669"/>
    <property type="project" value="InterPro"/>
</dbReference>
<keyword evidence="6" id="KW-1133">Transmembrane helix</keyword>
<feature type="transmembrane region" description="Helical" evidence="6">
    <location>
        <begin position="20"/>
        <end position="46"/>
    </location>
</feature>
<comment type="subcellular location">
    <subcellularLocation>
        <location evidence="1">Nucleus</location>
    </subcellularLocation>
</comment>
<dbReference type="HOGENOM" id="CLU_022337_1_1_1"/>
<dbReference type="GO" id="GO:0000981">
    <property type="term" value="F:DNA-binding transcription factor activity, RNA polymerase II-specific"/>
    <property type="evidence" value="ECO:0007669"/>
    <property type="project" value="InterPro"/>
</dbReference>
<organism evidence="8 9">
    <name type="scientific">Collybiopsis luxurians FD-317 M1</name>
    <dbReference type="NCBI Taxonomy" id="944289"/>
    <lineage>
        <taxon>Eukaryota</taxon>
        <taxon>Fungi</taxon>
        <taxon>Dikarya</taxon>
        <taxon>Basidiomycota</taxon>
        <taxon>Agaricomycotina</taxon>
        <taxon>Agaricomycetes</taxon>
        <taxon>Agaricomycetidae</taxon>
        <taxon>Agaricales</taxon>
        <taxon>Marasmiineae</taxon>
        <taxon>Omphalotaceae</taxon>
        <taxon>Collybiopsis</taxon>
        <taxon>Collybiopsis luxurians</taxon>
    </lineage>
</organism>
<keyword evidence="6" id="KW-0812">Transmembrane</keyword>
<keyword evidence="6" id="KW-0472">Membrane</keyword>